<proteinExistence type="inferred from homology"/>
<evidence type="ECO:0000313" key="9">
    <source>
        <dbReference type="Proteomes" id="UP000535543"/>
    </source>
</evidence>
<accession>A0A848K9H7</accession>
<keyword evidence="3" id="KW-0238">DNA-binding</keyword>
<dbReference type="Pfam" id="PF03466">
    <property type="entry name" value="LysR_substrate"/>
    <property type="match status" value="1"/>
</dbReference>
<dbReference type="InterPro" id="IPR036388">
    <property type="entry name" value="WH-like_DNA-bd_sf"/>
</dbReference>
<dbReference type="Pfam" id="PF00126">
    <property type="entry name" value="HTH_1"/>
    <property type="match status" value="1"/>
</dbReference>
<keyword evidence="4" id="KW-0010">Activator</keyword>
<dbReference type="Gene3D" id="1.10.10.10">
    <property type="entry name" value="Winged helix-like DNA-binding domain superfamily/Winged helix DNA-binding domain"/>
    <property type="match status" value="1"/>
</dbReference>
<evidence type="ECO:0000256" key="1">
    <source>
        <dbReference type="ARBA" id="ARBA00009437"/>
    </source>
</evidence>
<dbReference type="InterPro" id="IPR036390">
    <property type="entry name" value="WH_DNA-bd_sf"/>
</dbReference>
<comment type="caution">
    <text evidence="8">The sequence shown here is derived from an EMBL/GenBank/DDBJ whole genome shotgun (WGS) entry which is preliminary data.</text>
</comment>
<evidence type="ECO:0000256" key="5">
    <source>
        <dbReference type="ARBA" id="ARBA00023163"/>
    </source>
</evidence>
<evidence type="ECO:0000256" key="2">
    <source>
        <dbReference type="ARBA" id="ARBA00023015"/>
    </source>
</evidence>
<dbReference type="FunFam" id="1.10.10.10:FF:000001">
    <property type="entry name" value="LysR family transcriptional regulator"/>
    <property type="match status" value="1"/>
</dbReference>
<dbReference type="PANTHER" id="PTHR30346:SF26">
    <property type="entry name" value="HYDROGEN PEROXIDE-INDUCIBLE GENES ACTIVATOR"/>
    <property type="match status" value="1"/>
</dbReference>
<dbReference type="PROSITE" id="PS50931">
    <property type="entry name" value="HTH_LYSR"/>
    <property type="match status" value="1"/>
</dbReference>
<dbReference type="InterPro" id="IPR005119">
    <property type="entry name" value="LysR_subst-bd"/>
</dbReference>
<feature type="domain" description="HTH lysR-type" evidence="7">
    <location>
        <begin position="8"/>
        <end position="65"/>
    </location>
</feature>
<keyword evidence="5" id="KW-0804">Transcription</keyword>
<dbReference type="GO" id="GO:0003677">
    <property type="term" value="F:DNA binding"/>
    <property type="evidence" value="ECO:0007669"/>
    <property type="project" value="UniProtKB-KW"/>
</dbReference>
<dbReference type="Proteomes" id="UP000535543">
    <property type="component" value="Unassembled WGS sequence"/>
</dbReference>
<evidence type="ECO:0000313" key="8">
    <source>
        <dbReference type="EMBL" id="NMN94098.1"/>
    </source>
</evidence>
<comment type="similarity">
    <text evidence="1">Belongs to the LysR transcriptional regulatory family.</text>
</comment>
<reference evidence="8 9" key="1">
    <citation type="submission" date="2019-05" db="EMBL/GenBank/DDBJ databases">
        <authorList>
            <person name="Lee S.D."/>
        </authorList>
    </citation>
    <scope>NUCLEOTIDE SEQUENCE [LARGE SCALE GENOMIC DNA]</scope>
    <source>
        <strain evidence="8 9">YC2-7</strain>
    </source>
</reference>
<dbReference type="GO" id="GO:0003700">
    <property type="term" value="F:DNA-binding transcription factor activity"/>
    <property type="evidence" value="ECO:0007669"/>
    <property type="project" value="InterPro"/>
</dbReference>
<dbReference type="Gene3D" id="3.40.190.10">
    <property type="entry name" value="Periplasmic binding protein-like II"/>
    <property type="match status" value="2"/>
</dbReference>
<evidence type="ECO:0000256" key="3">
    <source>
        <dbReference type="ARBA" id="ARBA00023125"/>
    </source>
</evidence>
<protein>
    <recommendedName>
        <fullName evidence="6">Probable hydrogen peroxide-inducible genes activator</fullName>
    </recommendedName>
</protein>
<gene>
    <name evidence="8" type="ORF">FGL95_03490</name>
</gene>
<name>A0A848K9H7_9NOCA</name>
<dbReference type="CDD" id="cd08411">
    <property type="entry name" value="PBP2_OxyR"/>
    <property type="match status" value="1"/>
</dbReference>
<keyword evidence="2" id="KW-0805">Transcription regulation</keyword>
<sequence length="325" mass="34242">MSDQAHQPTLSQVRAFVAVAEYRHFGTAATRLNVSQPTLSQALASLEHALGVQLIERSTRKVLVTTAGKHLLPDALATVEAADRFFSAAAGVGNSLTGRIRIGFIPTIGPYVLPELLPALRENVPGLALQVVEDQTARLLDDLRAGALDLATVVVPADSHGLIEIPLYRENFVLVVPQAHVLSGKTELPIDVLGEFGLLLLEEGHCLRDQTLELCRSVEAHPDTVGSSRVNSLTTLLQCVAGGLGVALVPEMSVGAIAGAGLAIGRFAEPVPGRTIGLAFRGSSARRQDYELVAELLRATAPATAIFGSSRISADTPSVGRPLPQ</sequence>
<dbReference type="RefSeq" id="WP_169584791.1">
    <property type="nucleotide sequence ID" value="NZ_VCQU01000001.1"/>
</dbReference>
<dbReference type="AlphaFoldDB" id="A0A848K9H7"/>
<keyword evidence="9" id="KW-1185">Reference proteome</keyword>
<reference evidence="8 9" key="2">
    <citation type="submission" date="2020-06" db="EMBL/GenBank/DDBJ databases">
        <title>Antribacter stalactiti gen. nov., sp. nov., a new member of the family Nacardiaceae isolated from a cave.</title>
        <authorList>
            <person name="Kim I.S."/>
        </authorList>
    </citation>
    <scope>NUCLEOTIDE SEQUENCE [LARGE SCALE GENOMIC DNA]</scope>
    <source>
        <strain evidence="8 9">YC2-7</strain>
    </source>
</reference>
<evidence type="ECO:0000256" key="6">
    <source>
        <dbReference type="ARBA" id="ARBA00040885"/>
    </source>
</evidence>
<dbReference type="PRINTS" id="PR00039">
    <property type="entry name" value="HTHLYSR"/>
</dbReference>
<evidence type="ECO:0000256" key="4">
    <source>
        <dbReference type="ARBA" id="ARBA00023159"/>
    </source>
</evidence>
<dbReference type="SUPFAM" id="SSF53850">
    <property type="entry name" value="Periplasmic binding protein-like II"/>
    <property type="match status" value="1"/>
</dbReference>
<dbReference type="SUPFAM" id="SSF46785">
    <property type="entry name" value="Winged helix' DNA-binding domain"/>
    <property type="match status" value="1"/>
</dbReference>
<dbReference type="PANTHER" id="PTHR30346">
    <property type="entry name" value="TRANSCRIPTIONAL DUAL REGULATOR HCAR-RELATED"/>
    <property type="match status" value="1"/>
</dbReference>
<dbReference type="InterPro" id="IPR000847">
    <property type="entry name" value="LysR_HTH_N"/>
</dbReference>
<dbReference type="EMBL" id="VCQU01000001">
    <property type="protein sequence ID" value="NMN94098.1"/>
    <property type="molecule type" value="Genomic_DNA"/>
</dbReference>
<dbReference type="GO" id="GO:0032993">
    <property type="term" value="C:protein-DNA complex"/>
    <property type="evidence" value="ECO:0007669"/>
    <property type="project" value="TreeGrafter"/>
</dbReference>
<organism evidence="8 9">
    <name type="scientific">Antrihabitans stalactiti</name>
    <dbReference type="NCBI Taxonomy" id="2584121"/>
    <lineage>
        <taxon>Bacteria</taxon>
        <taxon>Bacillati</taxon>
        <taxon>Actinomycetota</taxon>
        <taxon>Actinomycetes</taxon>
        <taxon>Mycobacteriales</taxon>
        <taxon>Nocardiaceae</taxon>
        <taxon>Antrihabitans</taxon>
    </lineage>
</organism>
<evidence type="ECO:0000259" key="7">
    <source>
        <dbReference type="PROSITE" id="PS50931"/>
    </source>
</evidence>